<evidence type="ECO:0000259" key="2">
    <source>
        <dbReference type="Pfam" id="PF00930"/>
    </source>
</evidence>
<feature type="transmembrane region" description="Helical" evidence="1">
    <location>
        <begin position="64"/>
        <end position="86"/>
    </location>
</feature>
<keyword evidence="1" id="KW-1133">Transmembrane helix</keyword>
<proteinExistence type="predicted"/>
<dbReference type="Pfam" id="PF00930">
    <property type="entry name" value="DPPIV_N"/>
    <property type="match status" value="1"/>
</dbReference>
<dbReference type="EMBL" id="VCAZ01000332">
    <property type="protein sequence ID" value="TUB36336.1"/>
    <property type="molecule type" value="Genomic_DNA"/>
</dbReference>
<reference evidence="3 4" key="1">
    <citation type="journal article" date="2019" name="Genome Biol. Evol.">
        <title>Whole-Genome Sequencing of the Giant Devil Catfish, Bagarius yarrelli.</title>
        <authorList>
            <person name="Jiang W."/>
            <person name="Lv Y."/>
            <person name="Cheng L."/>
            <person name="Yang K."/>
            <person name="Chao B."/>
            <person name="Wang X."/>
            <person name="Li Y."/>
            <person name="Pan X."/>
            <person name="You X."/>
            <person name="Zhang Y."/>
            <person name="Yang J."/>
            <person name="Li J."/>
            <person name="Zhang X."/>
            <person name="Liu S."/>
            <person name="Sun C."/>
            <person name="Yang J."/>
            <person name="Shi Q."/>
        </authorList>
    </citation>
    <scope>NUCLEOTIDE SEQUENCE [LARGE SCALE GENOMIC DNA]</scope>
    <source>
        <strain evidence="3">JWS20170419001</strain>
        <tissue evidence="3">Muscle</tissue>
    </source>
</reference>
<keyword evidence="1" id="KW-0472">Membrane</keyword>
<protein>
    <submittedName>
        <fullName evidence="3">Dipeptidyl peptidase 4</fullName>
    </submittedName>
</protein>
<accession>A0A556VW19</accession>
<evidence type="ECO:0000313" key="4">
    <source>
        <dbReference type="Proteomes" id="UP000319801"/>
    </source>
</evidence>
<dbReference type="Proteomes" id="UP000319801">
    <property type="component" value="Unassembled WGS sequence"/>
</dbReference>
<evidence type="ECO:0000256" key="1">
    <source>
        <dbReference type="SAM" id="Phobius"/>
    </source>
</evidence>
<organism evidence="3 4">
    <name type="scientific">Bagarius yarrelli</name>
    <name type="common">Goonch</name>
    <name type="synonym">Bagrus yarrelli</name>
    <dbReference type="NCBI Taxonomy" id="175774"/>
    <lineage>
        <taxon>Eukaryota</taxon>
        <taxon>Metazoa</taxon>
        <taxon>Chordata</taxon>
        <taxon>Craniata</taxon>
        <taxon>Vertebrata</taxon>
        <taxon>Euteleostomi</taxon>
        <taxon>Actinopterygii</taxon>
        <taxon>Neopterygii</taxon>
        <taxon>Teleostei</taxon>
        <taxon>Ostariophysi</taxon>
        <taxon>Siluriformes</taxon>
        <taxon>Sisoridae</taxon>
        <taxon>Sisorinae</taxon>
        <taxon>Bagarius</taxon>
    </lineage>
</organism>
<name>A0A556VW19_BAGYA</name>
<evidence type="ECO:0000313" key="3">
    <source>
        <dbReference type="EMBL" id="TUB36336.1"/>
    </source>
</evidence>
<dbReference type="InterPro" id="IPR002469">
    <property type="entry name" value="Peptidase_S9B_N"/>
</dbReference>
<gene>
    <name evidence="3" type="ORF">Baya_16661</name>
</gene>
<dbReference type="OrthoDB" id="16520at2759"/>
<comment type="caution">
    <text evidence="3">The sequence shown here is derived from an EMBL/GenBank/DDBJ whole genome shotgun (WGS) entry which is preliminary data.</text>
</comment>
<feature type="domain" description="Dipeptidylpeptidase IV N-terminal" evidence="2">
    <location>
        <begin position="116"/>
        <end position="160"/>
    </location>
</feature>
<keyword evidence="4" id="KW-1185">Reference proteome</keyword>
<dbReference type="Gene3D" id="2.140.10.30">
    <property type="entry name" value="Dipeptidylpeptidase IV, N-terminal domain"/>
    <property type="match status" value="1"/>
</dbReference>
<dbReference type="GO" id="GO:0006508">
    <property type="term" value="P:proteolysis"/>
    <property type="evidence" value="ECO:0007669"/>
    <property type="project" value="InterPro"/>
</dbReference>
<dbReference type="AlphaFoldDB" id="A0A556VW19"/>
<keyword evidence="1" id="KW-0812">Transmembrane</keyword>
<sequence length="163" mass="18587">MRLFACSAKPAIRARIHTQRRLPTLHKGVCDGTLNTDWTHRPRVQFCFHGHDALNSTQKHVGKILLGVLGAVVVVTLIAVPTAIYLNDHEYLHSTREEALLLFNVSSEKGEKFMEATLIWRHSFTATYLIYDRENRLLLTTDIPHEVQYLAWAPVGHKLVSFC</sequence>